<feature type="domain" description="DUF5615" evidence="1">
    <location>
        <begin position="2"/>
        <end position="107"/>
    </location>
</feature>
<name>A0A6J4L5P1_9SPHI</name>
<dbReference type="InterPro" id="IPR041049">
    <property type="entry name" value="DUF5615"/>
</dbReference>
<sequence length="117" mass="13282">MILADENIDRSIITAIRGIGLEVYSIAESASGIEDFEVIEMSRNPPRIILTEDKDFGEWVFAHHVKDVSVLFLRYDFKDTAQITTIVLNLLQTRLSDLSGKFTTITISKIRIRSLPQ</sequence>
<dbReference type="EMBL" id="CADCTQ010000585">
    <property type="protein sequence ID" value="CAA9323581.1"/>
    <property type="molecule type" value="Genomic_DNA"/>
</dbReference>
<evidence type="ECO:0000313" key="2">
    <source>
        <dbReference type="EMBL" id="CAA9323581.1"/>
    </source>
</evidence>
<gene>
    <name evidence="2" type="ORF">AVDCRST_MAG56-7421</name>
</gene>
<dbReference type="Pfam" id="PF18480">
    <property type="entry name" value="DUF5615"/>
    <property type="match status" value="1"/>
</dbReference>
<organism evidence="2">
    <name type="scientific">uncultured Cytophagales bacterium</name>
    <dbReference type="NCBI Taxonomy" id="158755"/>
    <lineage>
        <taxon>Bacteria</taxon>
        <taxon>Pseudomonadati</taxon>
        <taxon>Bacteroidota</taxon>
        <taxon>Sphingobacteriia</taxon>
        <taxon>Sphingobacteriales</taxon>
        <taxon>environmental samples</taxon>
    </lineage>
</organism>
<reference evidence="2" key="1">
    <citation type="submission" date="2020-02" db="EMBL/GenBank/DDBJ databases">
        <authorList>
            <person name="Meier V. D."/>
        </authorList>
    </citation>
    <scope>NUCLEOTIDE SEQUENCE</scope>
    <source>
        <strain evidence="2">AVDCRST_MAG56</strain>
    </source>
</reference>
<accession>A0A6J4L5P1</accession>
<evidence type="ECO:0000259" key="1">
    <source>
        <dbReference type="Pfam" id="PF18480"/>
    </source>
</evidence>
<protein>
    <recommendedName>
        <fullName evidence="1">DUF5615 domain-containing protein</fullName>
    </recommendedName>
</protein>
<dbReference type="AlphaFoldDB" id="A0A6J4L5P1"/>
<proteinExistence type="predicted"/>